<name>A0A9N6ZF03_9VIRU</name>
<evidence type="ECO:0000313" key="1">
    <source>
        <dbReference type="EMBL" id="CAI3971133.1"/>
    </source>
</evidence>
<dbReference type="InterPro" id="IPR027417">
    <property type="entry name" value="P-loop_NTPase"/>
</dbReference>
<reference evidence="1" key="1">
    <citation type="submission" date="2022-10" db="EMBL/GenBank/DDBJ databases">
        <authorList>
            <person name="Meaden S."/>
        </authorList>
    </citation>
    <scope>NUCLEOTIDE SEQUENCE</scope>
</reference>
<dbReference type="EMBL" id="OX359470">
    <property type="protein sequence ID" value="CAI3971133.1"/>
    <property type="molecule type" value="Genomic_DNA"/>
</dbReference>
<gene>
    <name evidence="1" type="ORF">ORM20_00084</name>
</gene>
<sequence length="225" mass="25446">MKKIIVGLDGMDRTGKSSLGASRSLKASGVFSDMIGQDFISFNGHENRYSAIAKECFKDTSNGISAAVSKGVAIAELLEGIEHMNSFGYDGLIMPRTFASSIVYMCMRGDYTEAEILMQDVRHILEKFEISYVGFYLEISKETMIERGSKEDSYEIVKYNHVLNAIDYCTKRHRCAFTHLERVDVNNSSIDSTLYEVVTRTRKFIELGGRDMDHDEYAIEYVEGE</sequence>
<dbReference type="Gene3D" id="3.40.50.300">
    <property type="entry name" value="P-loop containing nucleotide triphosphate hydrolases"/>
    <property type="match status" value="1"/>
</dbReference>
<evidence type="ECO:0008006" key="2">
    <source>
        <dbReference type="Google" id="ProtNLM"/>
    </source>
</evidence>
<proteinExistence type="predicted"/>
<organism evidence="1">
    <name type="scientific">Ochrobactrum phage ORM_20</name>
    <dbReference type="NCBI Taxonomy" id="2985243"/>
    <lineage>
        <taxon>Viruses</taxon>
    </lineage>
</organism>
<accession>A0A9N6ZF03</accession>
<protein>
    <recommendedName>
        <fullName evidence="2">Thymidylate kinase</fullName>
    </recommendedName>
</protein>